<accession>A0A2D3WH74</accession>
<organism evidence="2 3">
    <name type="scientific">Sulfurospirillum cavolei</name>
    <dbReference type="NCBI Taxonomy" id="366522"/>
    <lineage>
        <taxon>Bacteria</taxon>
        <taxon>Pseudomonadati</taxon>
        <taxon>Campylobacterota</taxon>
        <taxon>Epsilonproteobacteria</taxon>
        <taxon>Campylobacterales</taxon>
        <taxon>Sulfurospirillaceae</taxon>
        <taxon>Sulfurospirillum</taxon>
    </lineage>
</organism>
<feature type="chain" id="PRO_5013783705" description="DUF1007 domain-containing protein" evidence="1">
    <location>
        <begin position="18"/>
        <end position="168"/>
    </location>
</feature>
<keyword evidence="1" id="KW-0732">Signal</keyword>
<evidence type="ECO:0000256" key="1">
    <source>
        <dbReference type="SAM" id="SignalP"/>
    </source>
</evidence>
<dbReference type="Proteomes" id="UP000231638">
    <property type="component" value="Unassembled WGS sequence"/>
</dbReference>
<sequence length="168" mass="19772">MLKICVCLLFYACSALAHPHTFITVSLELNETELKVRWLFDEMTSQSLLEDFDTDRNGIFSPKETEAFKKEVFNDLKQFSFFTHLKVANKSVPLKPTQLFLWRENNAFGVEFHVDLKPYVHQKKSIGFWDESFLCALSLEKEQIRTSLPYTLKEVDNAYYYGYLLEFL</sequence>
<gene>
    <name evidence="2" type="ORF">CFH80_07935</name>
</gene>
<dbReference type="InterPro" id="IPR010412">
    <property type="entry name" value="DUF1007"/>
</dbReference>
<dbReference type="AlphaFoldDB" id="A0A2D3WH74"/>
<feature type="signal peptide" evidence="1">
    <location>
        <begin position="1"/>
        <end position="17"/>
    </location>
</feature>
<dbReference type="STRING" id="366522.GCA_001548055_00408"/>
<name>A0A2D3WH74_9BACT</name>
<reference evidence="2 3" key="1">
    <citation type="journal article" date="2017" name="Front. Microbiol.">
        <title>Comparative Genomic Analysis of the Class Epsilonproteobacteria and Proposed Reclassification to Epsilonbacteraeota (phyl. nov.).</title>
        <authorList>
            <person name="Waite D.W."/>
            <person name="Vanwonterghem I."/>
            <person name="Rinke C."/>
            <person name="Parks D.H."/>
            <person name="Zhang Y."/>
            <person name="Takai K."/>
            <person name="Sievert S.M."/>
            <person name="Simon J."/>
            <person name="Campbell B.J."/>
            <person name="Hanson T.E."/>
            <person name="Woyke T."/>
            <person name="Klotz M.G."/>
            <person name="Hugenholtz P."/>
        </authorList>
    </citation>
    <scope>NUCLEOTIDE SEQUENCE [LARGE SCALE GENOMIC DNA]</scope>
    <source>
        <strain evidence="2">UBA11420</strain>
    </source>
</reference>
<dbReference type="EMBL" id="DLUG01000205">
    <property type="protein sequence ID" value="DAB35863.1"/>
    <property type="molecule type" value="Genomic_DNA"/>
</dbReference>
<dbReference type="Pfam" id="PF06226">
    <property type="entry name" value="DUF1007"/>
    <property type="match status" value="1"/>
</dbReference>
<evidence type="ECO:0000313" key="3">
    <source>
        <dbReference type="Proteomes" id="UP000231638"/>
    </source>
</evidence>
<protein>
    <recommendedName>
        <fullName evidence="4">DUF1007 domain-containing protein</fullName>
    </recommendedName>
</protein>
<evidence type="ECO:0000313" key="2">
    <source>
        <dbReference type="EMBL" id="DAB35863.1"/>
    </source>
</evidence>
<proteinExistence type="predicted"/>
<comment type="caution">
    <text evidence="2">The sequence shown here is derived from an EMBL/GenBank/DDBJ whole genome shotgun (WGS) entry which is preliminary data.</text>
</comment>
<evidence type="ECO:0008006" key="4">
    <source>
        <dbReference type="Google" id="ProtNLM"/>
    </source>
</evidence>